<sequence length="104" mass="11445">MNSLSKAHLQRQAEQLVDFVNKAPSPFHVVDVCRAWLKGAQFVELKEKQSWSGAIKPNGRYFFTRNGSSIVAFAVGGQFLKPVSKKTSSGFLQVGVQVYGGGLW</sequence>
<accession>A0ACC1LV28</accession>
<name>A0ACC1LV28_9FUNG</name>
<organism evidence="1 2">
    <name type="scientific">Coemansia aciculifera</name>
    <dbReference type="NCBI Taxonomy" id="417176"/>
    <lineage>
        <taxon>Eukaryota</taxon>
        <taxon>Fungi</taxon>
        <taxon>Fungi incertae sedis</taxon>
        <taxon>Zoopagomycota</taxon>
        <taxon>Kickxellomycotina</taxon>
        <taxon>Kickxellomycetes</taxon>
        <taxon>Kickxellales</taxon>
        <taxon>Kickxellaceae</taxon>
        <taxon>Coemansia</taxon>
    </lineage>
</organism>
<dbReference type="Proteomes" id="UP001139981">
    <property type="component" value="Unassembled WGS sequence"/>
</dbReference>
<evidence type="ECO:0000313" key="1">
    <source>
        <dbReference type="EMBL" id="KAJ2881367.1"/>
    </source>
</evidence>
<gene>
    <name evidence="1" type="ORF">IWW38_005808</name>
</gene>
<reference evidence="1" key="1">
    <citation type="submission" date="2022-07" db="EMBL/GenBank/DDBJ databases">
        <title>Phylogenomic reconstructions and comparative analyses of Kickxellomycotina fungi.</title>
        <authorList>
            <person name="Reynolds N.K."/>
            <person name="Stajich J.E."/>
            <person name="Barry K."/>
            <person name="Grigoriev I.V."/>
            <person name="Crous P."/>
            <person name="Smith M.E."/>
        </authorList>
    </citation>
    <scope>NUCLEOTIDE SEQUENCE</scope>
    <source>
        <strain evidence="1">CBS 190363</strain>
    </source>
</reference>
<proteinExistence type="predicted"/>
<protein>
    <submittedName>
        <fullName evidence="1">Uncharacterized protein</fullName>
    </submittedName>
</protein>
<comment type="caution">
    <text evidence="1">The sequence shown here is derived from an EMBL/GenBank/DDBJ whole genome shotgun (WGS) entry which is preliminary data.</text>
</comment>
<evidence type="ECO:0000313" key="2">
    <source>
        <dbReference type="Proteomes" id="UP001139981"/>
    </source>
</evidence>
<dbReference type="EMBL" id="JANBVB010002950">
    <property type="protein sequence ID" value="KAJ2881367.1"/>
    <property type="molecule type" value="Genomic_DNA"/>
</dbReference>
<keyword evidence="2" id="KW-1185">Reference proteome</keyword>